<keyword evidence="5" id="KW-0393">Immunoglobulin domain</keyword>
<keyword evidence="4" id="KW-0325">Glycoprotein</keyword>
<accession>A0A5J4NT70</accession>
<dbReference type="EMBL" id="QNGE01000938">
    <property type="protein sequence ID" value="KAA3678845.1"/>
    <property type="molecule type" value="Genomic_DNA"/>
</dbReference>
<evidence type="ECO:0000313" key="7">
    <source>
        <dbReference type="EMBL" id="KAA3678845.1"/>
    </source>
</evidence>
<reference evidence="7 8" key="1">
    <citation type="journal article" date="2019" name="Gigascience">
        <title>Whole-genome sequence of the oriental lung fluke Paragonimus westermani.</title>
        <authorList>
            <person name="Oey H."/>
            <person name="Zakrzewski M."/>
            <person name="Narain K."/>
            <person name="Devi K.R."/>
            <person name="Agatsuma T."/>
            <person name="Nawaratna S."/>
            <person name="Gobert G.N."/>
            <person name="Jones M.K."/>
            <person name="Ragan M.A."/>
            <person name="McManus D.P."/>
            <person name="Krause L."/>
        </authorList>
    </citation>
    <scope>NUCLEOTIDE SEQUENCE [LARGE SCALE GENOMIC DNA]</scope>
    <source>
        <strain evidence="7 8">IND2009</strain>
    </source>
</reference>
<dbReference type="SMART" id="SM00060">
    <property type="entry name" value="FN3"/>
    <property type="match status" value="4"/>
</dbReference>
<protein>
    <submittedName>
        <fullName evidence="7">Receptor-type tyrosine-protein phosphatase F</fullName>
    </submittedName>
</protein>
<keyword evidence="3" id="KW-1015">Disulfide bond</keyword>
<dbReference type="InterPro" id="IPR013783">
    <property type="entry name" value="Ig-like_fold"/>
</dbReference>
<dbReference type="InterPro" id="IPR036116">
    <property type="entry name" value="FN3_sf"/>
</dbReference>
<evidence type="ECO:0000256" key="3">
    <source>
        <dbReference type="ARBA" id="ARBA00023157"/>
    </source>
</evidence>
<feature type="domain" description="Fibronectin type-III" evidence="6">
    <location>
        <begin position="14"/>
        <end position="107"/>
    </location>
</feature>
<dbReference type="SUPFAM" id="SSF49265">
    <property type="entry name" value="Fibronectin type III"/>
    <property type="match status" value="3"/>
</dbReference>
<organism evidence="7 8">
    <name type="scientific">Paragonimus westermani</name>
    <dbReference type="NCBI Taxonomy" id="34504"/>
    <lineage>
        <taxon>Eukaryota</taxon>
        <taxon>Metazoa</taxon>
        <taxon>Spiralia</taxon>
        <taxon>Lophotrochozoa</taxon>
        <taxon>Platyhelminthes</taxon>
        <taxon>Trematoda</taxon>
        <taxon>Digenea</taxon>
        <taxon>Plagiorchiida</taxon>
        <taxon>Troglotremata</taxon>
        <taxon>Troglotrematidae</taxon>
        <taxon>Paragonimus</taxon>
    </lineage>
</organism>
<dbReference type="Gene3D" id="2.60.40.10">
    <property type="entry name" value="Immunoglobulins"/>
    <property type="match status" value="4"/>
</dbReference>
<name>A0A5J4NT70_9TREM</name>
<dbReference type="Proteomes" id="UP000324629">
    <property type="component" value="Unassembled WGS sequence"/>
</dbReference>
<feature type="domain" description="Fibronectin type-III" evidence="6">
    <location>
        <begin position="356"/>
        <end position="475"/>
    </location>
</feature>
<dbReference type="PROSITE" id="PS50853">
    <property type="entry name" value="FN3"/>
    <property type="match status" value="3"/>
</dbReference>
<proteinExistence type="predicted"/>
<dbReference type="InterPro" id="IPR003961">
    <property type="entry name" value="FN3_dom"/>
</dbReference>
<evidence type="ECO:0000256" key="1">
    <source>
        <dbReference type="ARBA" id="ARBA00022729"/>
    </source>
</evidence>
<evidence type="ECO:0000256" key="4">
    <source>
        <dbReference type="ARBA" id="ARBA00023180"/>
    </source>
</evidence>
<keyword evidence="2" id="KW-0677">Repeat</keyword>
<dbReference type="FunFam" id="2.60.40.10:FF:000036">
    <property type="entry name" value="receptor-type tyrosine-protein phosphatase delta isoform X1"/>
    <property type="match status" value="1"/>
</dbReference>
<dbReference type="Pfam" id="PF00041">
    <property type="entry name" value="fn3"/>
    <property type="match status" value="4"/>
</dbReference>
<keyword evidence="1" id="KW-0732">Signal</keyword>
<dbReference type="InterPro" id="IPR050991">
    <property type="entry name" value="ECM_Regulatory_Proteins"/>
</dbReference>
<feature type="domain" description="Fibronectin type-III" evidence="6">
    <location>
        <begin position="111"/>
        <end position="221"/>
    </location>
</feature>
<dbReference type="PRINTS" id="PR00014">
    <property type="entry name" value="FNTYPEIII"/>
</dbReference>
<comment type="caution">
    <text evidence="7">The sequence shown here is derived from an EMBL/GenBank/DDBJ whole genome shotgun (WGS) entry which is preliminary data.</text>
</comment>
<keyword evidence="8" id="KW-1185">Reference proteome</keyword>
<evidence type="ECO:0000259" key="6">
    <source>
        <dbReference type="PROSITE" id="PS50853"/>
    </source>
</evidence>
<evidence type="ECO:0000256" key="5">
    <source>
        <dbReference type="ARBA" id="ARBA00023319"/>
    </source>
</evidence>
<evidence type="ECO:0000256" key="2">
    <source>
        <dbReference type="ARBA" id="ARBA00022737"/>
    </source>
</evidence>
<keyword evidence="7" id="KW-0675">Receptor</keyword>
<dbReference type="PANTHER" id="PTHR46708">
    <property type="entry name" value="TENASCIN"/>
    <property type="match status" value="1"/>
</dbReference>
<dbReference type="PANTHER" id="PTHR46708:SF2">
    <property type="entry name" value="FIBRONECTIN TYPE-III DOMAIN-CONTAINING PROTEIN"/>
    <property type="match status" value="1"/>
</dbReference>
<dbReference type="AlphaFoldDB" id="A0A5J4NT70"/>
<sequence>MSPGNSGTDAPSSPPQVFHATVVSPTSVLITWKPPLESNGRITGYKVYYTTRPEDPVSSWLVARTSEERHHITQLASNATYYLKANAYNAAGDGPFSEVLPIIVTPGVPSGPTNFHGTSVDPTTIRLGWKAPDVPAGAELLAYQLRYRAASSDKSIVTHSDTTQATQTVTIDPDLTEYFLKGLEPSTLYYLNLAGRTATGLGVGAQIEVTTKDYSFDLPAPSGVHLRSLTTNSAKLCWLRPDLPNKLTRSVLGYELLFGTATEATDPANATGVIPLPRSICCCFTMMHLSPGTDYRVWLRLIRQSTEPQPEESERPNQPHSGQQLINSWIDDSVRRIAGPVSEPQAFRTLVNVPEMPQGRKILVHGPNTIQVTWNGPKERTSDVRHYKLTWKCLDCIPATTAATDQQDTDIHHGDLSQMGQRKVLANYGSSPTHLYTATIGDLIPDTSYQISVAAANMRGLGESYTYPVVQTKVQVSDITMTSLSILTQLNSPRLPSPLSGFSRYGENDKHSLNAASLLVLADVKAPGPMSYKCVSARII</sequence>
<dbReference type="CDD" id="cd00063">
    <property type="entry name" value="FN3"/>
    <property type="match status" value="4"/>
</dbReference>
<evidence type="ECO:0000313" key="8">
    <source>
        <dbReference type="Proteomes" id="UP000324629"/>
    </source>
</evidence>
<gene>
    <name evidence="7" type="ORF">DEA37_0010308</name>
</gene>